<gene>
    <name evidence="2" type="ORF">SOCEGT47_029880</name>
</gene>
<evidence type="ECO:0000313" key="2">
    <source>
        <dbReference type="EMBL" id="AUX22485.1"/>
    </source>
</evidence>
<accession>A0A4P2PZY9</accession>
<evidence type="ECO:0000313" key="3">
    <source>
        <dbReference type="Proteomes" id="UP000295781"/>
    </source>
</evidence>
<proteinExistence type="predicted"/>
<feature type="region of interest" description="Disordered" evidence="1">
    <location>
        <begin position="1"/>
        <end position="42"/>
    </location>
</feature>
<dbReference type="EMBL" id="CP012670">
    <property type="protein sequence ID" value="AUX22485.1"/>
    <property type="molecule type" value="Genomic_DNA"/>
</dbReference>
<dbReference type="AlphaFoldDB" id="A0A4P2PZY9"/>
<dbReference type="OrthoDB" id="281221at2"/>
<name>A0A4P2PZY9_SORCE</name>
<dbReference type="RefSeq" id="WP_129347639.1">
    <property type="nucleotide sequence ID" value="NZ_CP012670.1"/>
</dbReference>
<evidence type="ECO:0000256" key="1">
    <source>
        <dbReference type="SAM" id="MobiDB-lite"/>
    </source>
</evidence>
<organism evidence="2 3">
    <name type="scientific">Sorangium cellulosum</name>
    <name type="common">Polyangium cellulosum</name>
    <dbReference type="NCBI Taxonomy" id="56"/>
    <lineage>
        <taxon>Bacteria</taxon>
        <taxon>Pseudomonadati</taxon>
        <taxon>Myxococcota</taxon>
        <taxon>Polyangia</taxon>
        <taxon>Polyangiales</taxon>
        <taxon>Polyangiaceae</taxon>
        <taxon>Sorangium</taxon>
    </lineage>
</organism>
<dbReference type="Proteomes" id="UP000295781">
    <property type="component" value="Chromosome"/>
</dbReference>
<reference evidence="2 3" key="1">
    <citation type="submission" date="2015-09" db="EMBL/GenBank/DDBJ databases">
        <title>Sorangium comparison.</title>
        <authorList>
            <person name="Zaburannyi N."/>
            <person name="Bunk B."/>
            <person name="Overmann J."/>
            <person name="Mueller R."/>
        </authorList>
    </citation>
    <scope>NUCLEOTIDE SEQUENCE [LARGE SCALE GENOMIC DNA]</scope>
    <source>
        <strain evidence="2 3">So ceGT47</strain>
    </source>
</reference>
<protein>
    <submittedName>
        <fullName evidence="2">Uncharacterized protein</fullName>
    </submittedName>
</protein>
<sequence>MLVSISHVAGPHTRPVPGPAQQEGGRRRSPPRSQATPRSPGRAALRAAWRALPFLAASALCAFGAGCNGTYGAHAGQAMTPSPATWQSVTIPDHGFSVRMPMQPEVERETEIADDGGVMGVFFGANVLRDVVLGFRIVHDPVGFTGHPIKDGALVDLIADDPRGRAPADTSEVVSRREFLSGGLQGRDVAMVDRQRGTMMHVRLLLGRQRLFGAFAIHAIEEQARLAPIVAAYLGSVVVTPAEATSPVGSGKLDLARWEHVCPPEADFVAVMPGSVRHEEVTLPLAEETYQVNVYSVTTDVESYRVYEVRVGEAPKMKLVEHLRASLLAGGARVREERDVQSRGYSGRSLVVEHGDYLIHTRLFLTAGRVYDVRATVPLRREAASKPHIDRFFEHFKIL</sequence>